<dbReference type="Pfam" id="PF12796">
    <property type="entry name" value="Ank_2"/>
    <property type="match status" value="1"/>
</dbReference>
<dbReference type="eggNOG" id="KOG0504">
    <property type="taxonomic scope" value="Eukaryota"/>
</dbReference>
<feature type="compositionally biased region" description="Acidic residues" evidence="1">
    <location>
        <begin position="807"/>
        <end position="824"/>
    </location>
</feature>
<dbReference type="GeneID" id="20082075"/>
<dbReference type="SUPFAM" id="SSF48403">
    <property type="entry name" value="Ankyrin repeat"/>
    <property type="match status" value="3"/>
</dbReference>
<evidence type="ECO:0000313" key="2">
    <source>
        <dbReference type="EMBL" id="ETW03622.1"/>
    </source>
</evidence>
<dbReference type="VEuPathDB" id="FungiDB:H310_05025"/>
<protein>
    <recommendedName>
        <fullName evidence="3">Ankyrin repeat domain-containing protein</fullName>
    </recommendedName>
</protein>
<evidence type="ECO:0008006" key="3">
    <source>
        <dbReference type="Google" id="ProtNLM"/>
    </source>
</evidence>
<dbReference type="Pfam" id="PF13637">
    <property type="entry name" value="Ank_4"/>
    <property type="match status" value="3"/>
</dbReference>
<feature type="compositionally biased region" description="Acidic residues" evidence="1">
    <location>
        <begin position="770"/>
        <end position="787"/>
    </location>
</feature>
<dbReference type="Gene3D" id="1.25.40.20">
    <property type="entry name" value="Ankyrin repeat-containing domain"/>
    <property type="match status" value="5"/>
</dbReference>
<feature type="region of interest" description="Disordered" evidence="1">
    <location>
        <begin position="770"/>
        <end position="795"/>
    </location>
</feature>
<dbReference type="PANTHER" id="PTHR46586">
    <property type="entry name" value="ANKYRIN REPEAT-CONTAINING PROTEIN"/>
    <property type="match status" value="1"/>
</dbReference>
<dbReference type="InterPro" id="IPR052050">
    <property type="entry name" value="SecEffector_AnkRepeat"/>
</dbReference>
<feature type="region of interest" description="Disordered" evidence="1">
    <location>
        <begin position="805"/>
        <end position="824"/>
    </location>
</feature>
<proteinExistence type="predicted"/>
<sequence length="824" mass="90287">MIDVCPLPHRDGRLKPRHVQALLYSNVARQITAFQPGLHYDMRVLKGLQVPRFDSHDLLAAWMHVDAVLAPWLALHKMSRLKLLFSCLPHLKHVVAIHAAITGNVPLLKHLHSQLNVLMVTPYYVVDFAAWSGHFDALVFLLSIRHRGMSAHALSQAARHGYVQIVQFLLRHLHSRSPTAVVAAASNGHLNIVELLCPDYQDTIDDEAMDVAAAGGHLDVVKWLYNRGSRSWRALSAAAKHGHTHVMEYLLGTSHKNWGPVSMDNAASMNYLDVLRCLQNHPHVASQHRAIDAAATNGHFEAVRLLHDMKLAKASVKAMDDAASRGWLNIVAFLHEHNAAGCTLAAMDNAAAHGHLDVVKYLHKHRNEGCSTDAMDWAATRGHLDMVQFLHKHRHEGCTTDALDGAASRGHLDVVKYLHAHRSEGFTDVAIDRASLNNHPEVVEFLVTCGRGRVTSSCAIDAAVAHGNDHLVDILLTHGHHPSVNALESCAWCNDVEMFEKIYPLVEPSHARANAALEIVAYAASAGHLTLLQSAMRLGCVTTPPDLALVGAAKHGHLEVVKVLAPLYHHRPMAALDEAATCGHADVVKYLDHVAFPCTCRAMDGAATNGHLHLLKWLAAHRQEGWTTDAFDGACRNGHLNVVQWLYPQRQIDISPDALTWAVDANCLKLVEWLTLTGRTHFNVLNAMSCAAANGSLPILAHLVEVYSTWSEMDGMAVIAAAGGHLDMVKWILSNSNRRKSIEEAMKAAKHAQRPIVVSYLHTISSAETLDDQAVDDDEAEDGDEDIVDVHSDTSDGGALLEQAMELADDSSSDDGIESEYEEE</sequence>
<dbReference type="EMBL" id="KI913959">
    <property type="protein sequence ID" value="ETW03622.1"/>
    <property type="molecule type" value="Genomic_DNA"/>
</dbReference>
<dbReference type="SMART" id="SM00248">
    <property type="entry name" value="ANK"/>
    <property type="match status" value="8"/>
</dbReference>
<organism evidence="2">
    <name type="scientific">Aphanomyces invadans</name>
    <dbReference type="NCBI Taxonomy" id="157072"/>
    <lineage>
        <taxon>Eukaryota</taxon>
        <taxon>Sar</taxon>
        <taxon>Stramenopiles</taxon>
        <taxon>Oomycota</taxon>
        <taxon>Saprolegniomycetes</taxon>
        <taxon>Saprolegniales</taxon>
        <taxon>Verrucalvaceae</taxon>
        <taxon>Aphanomyces</taxon>
    </lineage>
</organism>
<name>A0A024UCK0_9STRA</name>
<dbReference type="OrthoDB" id="70387at2759"/>
<dbReference type="RefSeq" id="XP_008867851.1">
    <property type="nucleotide sequence ID" value="XM_008869629.1"/>
</dbReference>
<dbReference type="InterPro" id="IPR036770">
    <property type="entry name" value="Ankyrin_rpt-contain_sf"/>
</dbReference>
<reference evidence="2" key="1">
    <citation type="submission" date="2013-12" db="EMBL/GenBank/DDBJ databases">
        <title>The Genome Sequence of Aphanomyces invadans NJM9701.</title>
        <authorList>
            <consortium name="The Broad Institute Genomics Platform"/>
            <person name="Russ C."/>
            <person name="Tyler B."/>
            <person name="van West P."/>
            <person name="Dieguez-Uribeondo J."/>
            <person name="Young S.K."/>
            <person name="Zeng Q."/>
            <person name="Gargeya S."/>
            <person name="Fitzgerald M."/>
            <person name="Abouelleil A."/>
            <person name="Alvarado L."/>
            <person name="Chapman S.B."/>
            <person name="Gainer-Dewar J."/>
            <person name="Goldberg J."/>
            <person name="Griggs A."/>
            <person name="Gujja S."/>
            <person name="Hansen M."/>
            <person name="Howarth C."/>
            <person name="Imamovic A."/>
            <person name="Ireland A."/>
            <person name="Larimer J."/>
            <person name="McCowan C."/>
            <person name="Murphy C."/>
            <person name="Pearson M."/>
            <person name="Poon T.W."/>
            <person name="Priest M."/>
            <person name="Roberts A."/>
            <person name="Saif S."/>
            <person name="Shea T."/>
            <person name="Sykes S."/>
            <person name="Wortman J."/>
            <person name="Nusbaum C."/>
            <person name="Birren B."/>
        </authorList>
    </citation>
    <scope>NUCLEOTIDE SEQUENCE [LARGE SCALE GENOMIC DNA]</scope>
    <source>
        <strain evidence="2">NJM9701</strain>
    </source>
</reference>
<dbReference type="PANTHER" id="PTHR46586:SF3">
    <property type="entry name" value="ANKYRIN REPEAT-CONTAINING PROTEIN"/>
    <property type="match status" value="1"/>
</dbReference>
<dbReference type="AlphaFoldDB" id="A0A024UCK0"/>
<accession>A0A024UCK0</accession>
<evidence type="ECO:0000256" key="1">
    <source>
        <dbReference type="SAM" id="MobiDB-lite"/>
    </source>
</evidence>
<gene>
    <name evidence="2" type="ORF">H310_05025</name>
</gene>
<dbReference type="InterPro" id="IPR002110">
    <property type="entry name" value="Ankyrin_rpt"/>
</dbReference>